<name>A0ABD5S7R8_9EURY</name>
<evidence type="ECO:0000313" key="3">
    <source>
        <dbReference type="Proteomes" id="UP001596442"/>
    </source>
</evidence>
<dbReference type="AlphaFoldDB" id="A0ABD5S7R8"/>
<dbReference type="RefSeq" id="WP_379779181.1">
    <property type="nucleotide sequence ID" value="NZ_JBHSWW010000022.1"/>
</dbReference>
<protein>
    <submittedName>
        <fullName evidence="2">Uncharacterized protein</fullName>
    </submittedName>
</protein>
<dbReference type="EMBL" id="JBHSWW010000022">
    <property type="protein sequence ID" value="MFC6752459.1"/>
    <property type="molecule type" value="Genomic_DNA"/>
</dbReference>
<reference evidence="2 3" key="1">
    <citation type="journal article" date="2019" name="Int. J. Syst. Evol. Microbiol.">
        <title>The Global Catalogue of Microorganisms (GCM) 10K type strain sequencing project: providing services to taxonomists for standard genome sequencing and annotation.</title>
        <authorList>
            <consortium name="The Broad Institute Genomics Platform"/>
            <consortium name="The Broad Institute Genome Sequencing Center for Infectious Disease"/>
            <person name="Wu L."/>
            <person name="Ma J."/>
        </authorList>
    </citation>
    <scope>NUCLEOTIDE SEQUENCE [LARGE SCALE GENOMIC DNA]</scope>
    <source>
        <strain evidence="2 3">CGMCC 1.3239</strain>
    </source>
</reference>
<gene>
    <name evidence="2" type="ORF">ACFQEU_03085</name>
</gene>
<organism evidence="2 3">
    <name type="scientific">Halorubrum tibetense</name>
    <dbReference type="NCBI Taxonomy" id="175631"/>
    <lineage>
        <taxon>Archaea</taxon>
        <taxon>Methanobacteriati</taxon>
        <taxon>Methanobacteriota</taxon>
        <taxon>Stenosarchaea group</taxon>
        <taxon>Halobacteria</taxon>
        <taxon>Halobacteriales</taxon>
        <taxon>Haloferacaceae</taxon>
        <taxon>Halorubrum</taxon>
    </lineage>
</organism>
<accession>A0ABD5S7R8</accession>
<proteinExistence type="predicted"/>
<keyword evidence="1" id="KW-0472">Membrane</keyword>
<evidence type="ECO:0000313" key="2">
    <source>
        <dbReference type="EMBL" id="MFC6752459.1"/>
    </source>
</evidence>
<comment type="caution">
    <text evidence="2">The sequence shown here is derived from an EMBL/GenBank/DDBJ whole genome shotgun (WGS) entry which is preliminary data.</text>
</comment>
<evidence type="ECO:0000256" key="1">
    <source>
        <dbReference type="SAM" id="Phobius"/>
    </source>
</evidence>
<dbReference type="Proteomes" id="UP001596442">
    <property type="component" value="Unassembled WGS sequence"/>
</dbReference>
<keyword evidence="1" id="KW-0812">Transmembrane</keyword>
<keyword evidence="3" id="KW-1185">Reference proteome</keyword>
<sequence>MDPSDTALLGVSGVVAAVVLAAAIAAGALFGFDESVLRPFSLLVAEPIAWIVVAALLVAAVGNAYIG</sequence>
<keyword evidence="1" id="KW-1133">Transmembrane helix</keyword>
<feature type="transmembrane region" description="Helical" evidence="1">
    <location>
        <begin position="7"/>
        <end position="28"/>
    </location>
</feature>
<feature type="transmembrane region" description="Helical" evidence="1">
    <location>
        <begin position="48"/>
        <end position="66"/>
    </location>
</feature>